<dbReference type="Proteomes" id="UP000198701">
    <property type="component" value="Unassembled WGS sequence"/>
</dbReference>
<keyword evidence="1" id="KW-0812">Transmembrane</keyword>
<evidence type="ECO:0008006" key="4">
    <source>
        <dbReference type="Google" id="ProtNLM"/>
    </source>
</evidence>
<keyword evidence="3" id="KW-1185">Reference proteome</keyword>
<gene>
    <name evidence="2" type="ORF">SAMN05216282_11073</name>
</gene>
<name>A0A1G9DWW8_9MICO</name>
<feature type="transmembrane region" description="Helical" evidence="1">
    <location>
        <begin position="132"/>
        <end position="154"/>
    </location>
</feature>
<reference evidence="2 3" key="1">
    <citation type="submission" date="2016-10" db="EMBL/GenBank/DDBJ databases">
        <authorList>
            <person name="de Groot N.N."/>
        </authorList>
    </citation>
    <scope>NUCLEOTIDE SEQUENCE [LARGE SCALE GENOMIC DNA]</scope>
    <source>
        <strain evidence="2 3">CGMCC 1.5382</strain>
    </source>
</reference>
<organism evidence="2 3">
    <name type="scientific">Cryobacterium psychrotolerans</name>
    <dbReference type="NCBI Taxonomy" id="386301"/>
    <lineage>
        <taxon>Bacteria</taxon>
        <taxon>Bacillati</taxon>
        <taxon>Actinomycetota</taxon>
        <taxon>Actinomycetes</taxon>
        <taxon>Micrococcales</taxon>
        <taxon>Microbacteriaceae</taxon>
        <taxon>Cryobacterium</taxon>
    </lineage>
</organism>
<feature type="transmembrane region" description="Helical" evidence="1">
    <location>
        <begin position="187"/>
        <end position="205"/>
    </location>
</feature>
<dbReference type="OrthoDB" id="3625422at2"/>
<feature type="transmembrane region" description="Helical" evidence="1">
    <location>
        <begin position="42"/>
        <end position="66"/>
    </location>
</feature>
<keyword evidence="1" id="KW-0472">Membrane</keyword>
<dbReference type="RefSeq" id="WP_092323680.1">
    <property type="nucleotide sequence ID" value="NZ_FNFU01000010.1"/>
</dbReference>
<protein>
    <recommendedName>
        <fullName evidence="4">DUF4386 family protein</fullName>
    </recommendedName>
</protein>
<proteinExistence type="predicted"/>
<dbReference type="STRING" id="386301.SAMN05216282_11073"/>
<accession>A0A1G9DWW8</accession>
<keyword evidence="1" id="KW-1133">Transmembrane helix</keyword>
<feature type="transmembrane region" description="Helical" evidence="1">
    <location>
        <begin position="163"/>
        <end position="181"/>
    </location>
</feature>
<evidence type="ECO:0000313" key="3">
    <source>
        <dbReference type="Proteomes" id="UP000198701"/>
    </source>
</evidence>
<feature type="transmembrane region" description="Helical" evidence="1">
    <location>
        <begin position="12"/>
        <end position="30"/>
    </location>
</feature>
<evidence type="ECO:0000256" key="1">
    <source>
        <dbReference type="SAM" id="Phobius"/>
    </source>
</evidence>
<dbReference type="AlphaFoldDB" id="A0A1G9DWW8"/>
<sequence>MSITTSTLTRAAAIAAALSGLIYIVIQFIHPGDEVDSLTTQAWVSVHSLSFGMAVLGVIGITGIYLRQVRQFGLLGLIGYAMFGLFFILQSAFVFAEAFIAPLIAVDAPQLAEDFVGLFGRHQAVTDLGPLAALPLVGAGVYVVGAILFGVAILRARVLSRGAGILLIAAAAVTPIAGALLPHTLERMAAIPMGLALIWLGYSLWSDQRRLAAQTSSGEQASRLDRTPAI</sequence>
<evidence type="ECO:0000313" key="2">
    <source>
        <dbReference type="EMBL" id="SDK68363.1"/>
    </source>
</evidence>
<dbReference type="EMBL" id="FNFU01000010">
    <property type="protein sequence ID" value="SDK68363.1"/>
    <property type="molecule type" value="Genomic_DNA"/>
</dbReference>
<feature type="transmembrane region" description="Helical" evidence="1">
    <location>
        <begin position="78"/>
        <end position="105"/>
    </location>
</feature>